<accession>A0A0A9BN15</accession>
<reference evidence="1" key="2">
    <citation type="journal article" date="2015" name="Data Brief">
        <title>Shoot transcriptome of the giant reed, Arundo donax.</title>
        <authorList>
            <person name="Barrero R.A."/>
            <person name="Guerrero F.D."/>
            <person name="Moolhuijzen P."/>
            <person name="Goolsby J.A."/>
            <person name="Tidwell J."/>
            <person name="Bellgard S.E."/>
            <person name="Bellgard M.I."/>
        </authorList>
    </citation>
    <scope>NUCLEOTIDE SEQUENCE</scope>
    <source>
        <tissue evidence="1">Shoot tissue taken approximately 20 cm above the soil surface</tissue>
    </source>
</reference>
<dbReference type="EMBL" id="GBRH01235305">
    <property type="protein sequence ID" value="JAD62590.1"/>
    <property type="molecule type" value="Transcribed_RNA"/>
</dbReference>
<dbReference type="AlphaFoldDB" id="A0A0A9BN15"/>
<reference evidence="1" key="1">
    <citation type="submission" date="2014-09" db="EMBL/GenBank/DDBJ databases">
        <authorList>
            <person name="Magalhaes I.L.F."/>
            <person name="Oliveira U."/>
            <person name="Santos F.R."/>
            <person name="Vidigal T.H.D.A."/>
            <person name="Brescovit A.D."/>
            <person name="Santos A.J."/>
        </authorList>
    </citation>
    <scope>NUCLEOTIDE SEQUENCE</scope>
    <source>
        <tissue evidence="1">Shoot tissue taken approximately 20 cm above the soil surface</tissue>
    </source>
</reference>
<organism evidence="1">
    <name type="scientific">Arundo donax</name>
    <name type="common">Giant reed</name>
    <name type="synonym">Donax arundinaceus</name>
    <dbReference type="NCBI Taxonomy" id="35708"/>
    <lineage>
        <taxon>Eukaryota</taxon>
        <taxon>Viridiplantae</taxon>
        <taxon>Streptophyta</taxon>
        <taxon>Embryophyta</taxon>
        <taxon>Tracheophyta</taxon>
        <taxon>Spermatophyta</taxon>
        <taxon>Magnoliopsida</taxon>
        <taxon>Liliopsida</taxon>
        <taxon>Poales</taxon>
        <taxon>Poaceae</taxon>
        <taxon>PACMAD clade</taxon>
        <taxon>Arundinoideae</taxon>
        <taxon>Arundineae</taxon>
        <taxon>Arundo</taxon>
    </lineage>
</organism>
<evidence type="ECO:0000313" key="1">
    <source>
        <dbReference type="EMBL" id="JAD62590.1"/>
    </source>
</evidence>
<proteinExistence type="predicted"/>
<name>A0A0A9BN15_ARUDO</name>
<protein>
    <submittedName>
        <fullName evidence="1">Uncharacterized protein</fullName>
    </submittedName>
</protein>
<sequence length="52" mass="5983">MGKPSKVTVMHSHGRQTNRRVHTIKTMKTVVQVFKQNKIASLLRVVAQKIRD</sequence>